<dbReference type="GO" id="GO:0003677">
    <property type="term" value="F:DNA binding"/>
    <property type="evidence" value="ECO:0007669"/>
    <property type="project" value="UniProtKB-KW"/>
</dbReference>
<evidence type="ECO:0000256" key="5">
    <source>
        <dbReference type="ARBA" id="ARBA00022833"/>
    </source>
</evidence>
<evidence type="ECO:0000256" key="6">
    <source>
        <dbReference type="ARBA" id="ARBA00023015"/>
    </source>
</evidence>
<dbReference type="EMBL" id="PDUG01000001">
    <property type="protein sequence ID" value="PIC52360.1"/>
    <property type="molecule type" value="Genomic_DNA"/>
</dbReference>
<evidence type="ECO:0000259" key="11">
    <source>
        <dbReference type="PROSITE" id="PS50157"/>
    </source>
</evidence>
<dbReference type="GO" id="GO:0008270">
    <property type="term" value="F:zinc ion binding"/>
    <property type="evidence" value="ECO:0007669"/>
    <property type="project" value="UniProtKB-KW"/>
</dbReference>
<comment type="caution">
    <text evidence="12">The sequence shown here is derived from an EMBL/GenBank/DDBJ whole genome shotgun (WGS) entry which is preliminary data.</text>
</comment>
<name>A0A2G5VL05_9PELO</name>
<feature type="domain" description="C2H2-type" evidence="11">
    <location>
        <begin position="200"/>
        <end position="227"/>
    </location>
</feature>
<dbReference type="PANTHER" id="PTHR16515:SF66">
    <property type="entry name" value="C2H2-TYPE DOMAIN-CONTAINING PROTEIN"/>
    <property type="match status" value="1"/>
</dbReference>
<dbReference type="Pfam" id="PF00096">
    <property type="entry name" value="zf-C2H2"/>
    <property type="match status" value="2"/>
</dbReference>
<keyword evidence="8" id="KW-0804">Transcription</keyword>
<evidence type="ECO:0000256" key="4">
    <source>
        <dbReference type="ARBA" id="ARBA00022771"/>
    </source>
</evidence>
<keyword evidence="3" id="KW-0677">Repeat</keyword>
<accession>A0A2G5VL05</accession>
<evidence type="ECO:0000256" key="7">
    <source>
        <dbReference type="ARBA" id="ARBA00023125"/>
    </source>
</evidence>
<keyword evidence="4 10" id="KW-0863">Zinc-finger</keyword>
<dbReference type="FunFam" id="3.30.160.60:FF:000557">
    <property type="entry name" value="zinc finger and SCAN domain-containing protein 29"/>
    <property type="match status" value="1"/>
</dbReference>
<proteinExistence type="predicted"/>
<feature type="domain" description="C2H2-type" evidence="11">
    <location>
        <begin position="172"/>
        <end position="199"/>
    </location>
</feature>
<dbReference type="SUPFAM" id="SSF57667">
    <property type="entry name" value="beta-beta-alpha zinc fingers"/>
    <property type="match status" value="1"/>
</dbReference>
<keyword evidence="5" id="KW-0862">Zinc</keyword>
<dbReference type="GO" id="GO:0010468">
    <property type="term" value="P:regulation of gene expression"/>
    <property type="evidence" value="ECO:0007669"/>
    <property type="project" value="TreeGrafter"/>
</dbReference>
<protein>
    <recommendedName>
        <fullName evidence="11">C2H2-type domain-containing protein</fullName>
    </recommendedName>
</protein>
<evidence type="ECO:0000256" key="9">
    <source>
        <dbReference type="ARBA" id="ARBA00023242"/>
    </source>
</evidence>
<evidence type="ECO:0000313" key="13">
    <source>
        <dbReference type="Proteomes" id="UP000230233"/>
    </source>
</evidence>
<keyword evidence="13" id="KW-1185">Reference proteome</keyword>
<dbReference type="GO" id="GO:0005634">
    <property type="term" value="C:nucleus"/>
    <property type="evidence" value="ECO:0007669"/>
    <property type="project" value="UniProtKB-SubCell"/>
</dbReference>
<dbReference type="Proteomes" id="UP000230233">
    <property type="component" value="Chromosome I"/>
</dbReference>
<dbReference type="PROSITE" id="PS50157">
    <property type="entry name" value="ZINC_FINGER_C2H2_2"/>
    <property type="match status" value="2"/>
</dbReference>
<dbReference type="InterPro" id="IPR050331">
    <property type="entry name" value="Zinc_finger"/>
</dbReference>
<dbReference type="STRING" id="1611254.A0A2G5VL05"/>
<dbReference type="SMART" id="SM00355">
    <property type="entry name" value="ZnF_C2H2"/>
    <property type="match status" value="2"/>
</dbReference>
<dbReference type="InterPro" id="IPR013087">
    <property type="entry name" value="Znf_C2H2_type"/>
</dbReference>
<evidence type="ECO:0000256" key="1">
    <source>
        <dbReference type="ARBA" id="ARBA00004123"/>
    </source>
</evidence>
<sequence>MSYHYQMSTTNNDFFDSTNYIPQMQMHHGYQDFYTSDATSSMMTSSATSQAPTQQTESIIMSVQQNGGGDHVGYGSWRQHDWSATSSWAMGTQMEHMGASTGNGVGHMGTSHQTNLGSTQPIMSSTHVPTDSFRQIPSTNLCYMDPPPTRMLPKKPSSTVHRPLARSTPKPFRCGTCGKAFSQAANLTAHKRIHTGEKPFMCPVCHRPFSQSSSLVTHRRYVSLQYPIRTTCRQQVPATRLNPERHALI</sequence>
<gene>
    <name evidence="12" type="primary">Cni-che-1</name>
    <name evidence="12" type="synonym">Cnig_chr_I.g2500</name>
    <name evidence="12" type="ORF">B9Z55_002500</name>
</gene>
<dbReference type="FunFam" id="3.30.160.60:FF:001638">
    <property type="entry name" value="Zinc finger protein 668"/>
    <property type="match status" value="1"/>
</dbReference>
<evidence type="ECO:0000256" key="10">
    <source>
        <dbReference type="PROSITE-ProRule" id="PRU00042"/>
    </source>
</evidence>
<reference evidence="13" key="1">
    <citation type="submission" date="2017-10" db="EMBL/GenBank/DDBJ databases">
        <title>Rapid genome shrinkage in a self-fertile nematode reveals novel sperm competition proteins.</title>
        <authorList>
            <person name="Yin D."/>
            <person name="Schwarz E.M."/>
            <person name="Thomas C.G."/>
            <person name="Felde R.L."/>
            <person name="Korf I.F."/>
            <person name="Cutter A.D."/>
            <person name="Schartner C.M."/>
            <person name="Ralston E.J."/>
            <person name="Meyer B.J."/>
            <person name="Haag E.S."/>
        </authorList>
    </citation>
    <scope>NUCLEOTIDE SEQUENCE [LARGE SCALE GENOMIC DNA]</scope>
    <source>
        <strain evidence="13">JU1422</strain>
    </source>
</reference>
<evidence type="ECO:0000256" key="3">
    <source>
        <dbReference type="ARBA" id="ARBA00022737"/>
    </source>
</evidence>
<dbReference type="AlphaFoldDB" id="A0A2G5VL05"/>
<keyword evidence="7" id="KW-0238">DNA-binding</keyword>
<dbReference type="PANTHER" id="PTHR16515">
    <property type="entry name" value="PR DOMAIN ZINC FINGER PROTEIN"/>
    <property type="match status" value="1"/>
</dbReference>
<keyword evidence="9" id="KW-0539">Nucleus</keyword>
<evidence type="ECO:0000313" key="12">
    <source>
        <dbReference type="EMBL" id="PIC52360.1"/>
    </source>
</evidence>
<keyword evidence="2" id="KW-0479">Metal-binding</keyword>
<dbReference type="InterPro" id="IPR036236">
    <property type="entry name" value="Znf_C2H2_sf"/>
</dbReference>
<dbReference type="Gene3D" id="3.30.160.60">
    <property type="entry name" value="Classic Zinc Finger"/>
    <property type="match status" value="2"/>
</dbReference>
<dbReference type="OrthoDB" id="10068874at2759"/>
<keyword evidence="6" id="KW-0805">Transcription regulation</keyword>
<evidence type="ECO:0000256" key="8">
    <source>
        <dbReference type="ARBA" id="ARBA00023163"/>
    </source>
</evidence>
<evidence type="ECO:0000256" key="2">
    <source>
        <dbReference type="ARBA" id="ARBA00022723"/>
    </source>
</evidence>
<organism evidence="12 13">
    <name type="scientific">Caenorhabditis nigoni</name>
    <dbReference type="NCBI Taxonomy" id="1611254"/>
    <lineage>
        <taxon>Eukaryota</taxon>
        <taxon>Metazoa</taxon>
        <taxon>Ecdysozoa</taxon>
        <taxon>Nematoda</taxon>
        <taxon>Chromadorea</taxon>
        <taxon>Rhabditida</taxon>
        <taxon>Rhabditina</taxon>
        <taxon>Rhabditomorpha</taxon>
        <taxon>Rhabditoidea</taxon>
        <taxon>Rhabditidae</taxon>
        <taxon>Peloderinae</taxon>
        <taxon>Caenorhabditis</taxon>
    </lineage>
</organism>
<dbReference type="PROSITE" id="PS00028">
    <property type="entry name" value="ZINC_FINGER_C2H2_1"/>
    <property type="match status" value="1"/>
</dbReference>
<comment type="subcellular location">
    <subcellularLocation>
        <location evidence="1">Nucleus</location>
    </subcellularLocation>
</comment>